<feature type="compositionally biased region" description="Acidic residues" evidence="1">
    <location>
        <begin position="382"/>
        <end position="401"/>
    </location>
</feature>
<name>A0A0G4F9C6_9ALVE</name>
<protein>
    <submittedName>
        <fullName evidence="2">Uncharacterized protein</fullName>
    </submittedName>
</protein>
<organism evidence="2">
    <name type="scientific">Chromera velia CCMP2878</name>
    <dbReference type="NCBI Taxonomy" id="1169474"/>
    <lineage>
        <taxon>Eukaryota</taxon>
        <taxon>Sar</taxon>
        <taxon>Alveolata</taxon>
        <taxon>Colpodellida</taxon>
        <taxon>Chromeraceae</taxon>
        <taxon>Chromera</taxon>
    </lineage>
</organism>
<dbReference type="VEuPathDB" id="CryptoDB:Cvel_2993"/>
<reference evidence="2" key="1">
    <citation type="submission" date="2014-11" db="EMBL/GenBank/DDBJ databases">
        <authorList>
            <person name="Otto D Thomas"/>
            <person name="Naeem Raeece"/>
        </authorList>
    </citation>
    <scope>NUCLEOTIDE SEQUENCE</scope>
</reference>
<dbReference type="AlphaFoldDB" id="A0A0G4F9C6"/>
<sequence length="412" mass="45968">MLGLRSVLLVVIDHGVEQFVGLVALGCCCVDVFTELFEVRKGMEQGALVDLDQEVGIGVIPGGQEEARLCLPVIHPVVQFLCCKCTFNSIMQKAALLFGLLTGATARIEKSAGCSWCGKDVIKMSDDFYNFRGTFRLYGLNIGTQMSMVRSTGGDSGEWVFLDSYDPNELSHEANELINKLTDNGEKVEAILNLHPFHTVHCQNLHKAFPSAKLVGTRRHKEQWPELPWAEGVLETKEKQTYWEEKYNLEFSVPEGVDFISDNPDIHFSSILATHAPSKTLHVDDTFTTVKVLFYSAFKLHPTLGKALLKEKGAGQLFTEWCKSFAERTGELGIENVAAAHMEAKTDVKDLSKQMRDALNAWSKELKAHDEKYAGVEFDFLTEEDEETADGDTQTEGEGEGNSEWQEKQIFA</sequence>
<proteinExistence type="predicted"/>
<accession>A0A0G4F9C6</accession>
<dbReference type="EMBL" id="CDMZ01000220">
    <property type="protein sequence ID" value="CEM09419.1"/>
    <property type="molecule type" value="Genomic_DNA"/>
</dbReference>
<evidence type="ECO:0000256" key="1">
    <source>
        <dbReference type="SAM" id="MobiDB-lite"/>
    </source>
</evidence>
<gene>
    <name evidence="2" type="ORF">Cvel_2993</name>
</gene>
<evidence type="ECO:0000313" key="2">
    <source>
        <dbReference type="EMBL" id="CEM09419.1"/>
    </source>
</evidence>
<feature type="region of interest" description="Disordered" evidence="1">
    <location>
        <begin position="382"/>
        <end position="412"/>
    </location>
</feature>